<evidence type="ECO:0000313" key="2">
    <source>
        <dbReference type="Proteomes" id="UP000197007"/>
    </source>
</evidence>
<dbReference type="EMBL" id="CP022022">
    <property type="protein sequence ID" value="ASF44453.1"/>
    <property type="molecule type" value="Genomic_DNA"/>
</dbReference>
<reference evidence="2" key="1">
    <citation type="submission" date="2017-06" db="EMBL/GenBank/DDBJ databases">
        <title>Complete genome sequence of Capnocytophaga sp. KCOM 1579 (=ChDC OS43) isolated from a human refractory periapical abscess lesion.</title>
        <authorList>
            <person name="Kook J.-K."/>
            <person name="Park S.-N."/>
            <person name="Lim Y.K."/>
            <person name="Roh H."/>
        </authorList>
    </citation>
    <scope>NUCLEOTIDE SEQUENCE [LARGE SCALE GENOMIC DNA]</scope>
    <source>
        <strain evidence="2">ChDC OS43</strain>
    </source>
</reference>
<evidence type="ECO:0008006" key="3">
    <source>
        <dbReference type="Google" id="ProtNLM"/>
    </source>
</evidence>
<dbReference type="PANTHER" id="PTHR37841:SF1">
    <property type="entry name" value="DUF3298 DOMAIN-CONTAINING PROTEIN"/>
    <property type="match status" value="1"/>
</dbReference>
<evidence type="ECO:0000313" key="1">
    <source>
        <dbReference type="EMBL" id="ASF44453.1"/>
    </source>
</evidence>
<name>A0A1Z4BT87_9FLAO</name>
<dbReference type="AlphaFoldDB" id="A0A1Z4BT87"/>
<proteinExistence type="predicted"/>
<organism evidence="1 2">
    <name type="scientific">Capnocytophaga endodontalis</name>
    <dbReference type="NCBI Taxonomy" id="2708117"/>
    <lineage>
        <taxon>Bacteria</taxon>
        <taxon>Pseudomonadati</taxon>
        <taxon>Bacteroidota</taxon>
        <taxon>Flavobacteriia</taxon>
        <taxon>Flavobacteriales</taxon>
        <taxon>Flavobacteriaceae</taxon>
        <taxon>Capnocytophaga</taxon>
    </lineage>
</organism>
<dbReference type="KEGG" id="capn:CBG49_02685"/>
<gene>
    <name evidence="1" type="ORF">CBG49_02685</name>
</gene>
<protein>
    <recommendedName>
        <fullName evidence="3">WG repeat-containing protein</fullName>
    </recommendedName>
</protein>
<sequence>MKKFLITTLALCCAACNSDWRKQYDEVLPTRTENMMVRKGDKYGLVNPKGLEIIPLKYDYIDTNPPQDMPFYDVTINNLRGIIKPSGEEIIPAKYDFIWYSQGVFVVKLNDSYQLLDSHNKSLTPWFDEIDVFYQGLAFAKNIGYYGFLNPKGELVLPFVYDDADHFNESGYAMVKYKGKWGMIDKKGNTKLPFEYEHAEPYSEPTEEWEDYYYMLIKNGKELTIDKEGNFL</sequence>
<dbReference type="Pfam" id="PF14903">
    <property type="entry name" value="WG_beta_rep"/>
    <property type="match status" value="3"/>
</dbReference>
<dbReference type="Proteomes" id="UP000197007">
    <property type="component" value="Chromosome"/>
</dbReference>
<accession>A0A1Z4BT87</accession>
<dbReference type="PANTHER" id="PTHR37841">
    <property type="entry name" value="GLR2918 PROTEIN"/>
    <property type="match status" value="1"/>
</dbReference>
<dbReference type="InterPro" id="IPR032774">
    <property type="entry name" value="WG_beta_rep"/>
</dbReference>
<keyword evidence="2" id="KW-1185">Reference proteome</keyword>
<dbReference type="RefSeq" id="WP_088595244.1">
    <property type="nucleotide sequence ID" value="NZ_CP022022.1"/>
</dbReference>